<evidence type="ECO:0000259" key="4">
    <source>
        <dbReference type="Pfam" id="PF03328"/>
    </source>
</evidence>
<dbReference type="InterPro" id="IPR005000">
    <property type="entry name" value="Aldolase/citrate-lyase_domain"/>
</dbReference>
<proteinExistence type="inferred from homology"/>
<dbReference type="InterPro" id="IPR015813">
    <property type="entry name" value="Pyrv/PenolPyrv_kinase-like_dom"/>
</dbReference>
<dbReference type="InterPro" id="IPR040442">
    <property type="entry name" value="Pyrv_kinase-like_dom_sf"/>
</dbReference>
<protein>
    <submittedName>
        <fullName evidence="5">HpcH/HpaI aldolase</fullName>
    </submittedName>
</protein>
<dbReference type="OrthoDB" id="1621678at2759"/>
<dbReference type="Pfam" id="PF03328">
    <property type="entry name" value="HpcH_HpaI"/>
    <property type="match status" value="1"/>
</dbReference>
<name>A0A1Y2BDH7_9TREE</name>
<organism evidence="5 6">
    <name type="scientific">Naematelia encephala</name>
    <dbReference type="NCBI Taxonomy" id="71784"/>
    <lineage>
        <taxon>Eukaryota</taxon>
        <taxon>Fungi</taxon>
        <taxon>Dikarya</taxon>
        <taxon>Basidiomycota</taxon>
        <taxon>Agaricomycotina</taxon>
        <taxon>Tremellomycetes</taxon>
        <taxon>Tremellales</taxon>
        <taxon>Naemateliaceae</taxon>
        <taxon>Naematelia</taxon>
    </lineage>
</organism>
<accession>A0A1Y2BDH7</accession>
<dbReference type="PANTHER" id="PTHR30502:SF0">
    <property type="entry name" value="PHOSPHOENOLPYRUVATE CARBOXYLASE FAMILY PROTEIN"/>
    <property type="match status" value="1"/>
</dbReference>
<comment type="similarity">
    <text evidence="1">Belongs to the HpcH/HpaI aldolase family.</text>
</comment>
<comment type="caution">
    <text evidence="5">The sequence shown here is derived from an EMBL/GenBank/DDBJ whole genome shotgun (WGS) entry which is preliminary data.</text>
</comment>
<dbReference type="InterPro" id="IPR050251">
    <property type="entry name" value="HpcH-HpaI_aldolase"/>
</dbReference>
<evidence type="ECO:0000313" key="6">
    <source>
        <dbReference type="Proteomes" id="UP000193986"/>
    </source>
</evidence>
<dbReference type="GO" id="GO:0046872">
    <property type="term" value="F:metal ion binding"/>
    <property type="evidence" value="ECO:0007669"/>
    <property type="project" value="UniProtKB-KW"/>
</dbReference>
<evidence type="ECO:0000256" key="3">
    <source>
        <dbReference type="ARBA" id="ARBA00023239"/>
    </source>
</evidence>
<dbReference type="AlphaFoldDB" id="A0A1Y2BDH7"/>
<keyword evidence="6" id="KW-1185">Reference proteome</keyword>
<dbReference type="SUPFAM" id="SSF51621">
    <property type="entry name" value="Phosphoenolpyruvate/pyruvate domain"/>
    <property type="match status" value="1"/>
</dbReference>
<gene>
    <name evidence="5" type="ORF">BCR39DRAFT_522330</name>
</gene>
<dbReference type="InParanoid" id="A0A1Y2BDH7"/>
<dbReference type="Gene3D" id="3.20.20.60">
    <property type="entry name" value="Phosphoenolpyruvate-binding domains"/>
    <property type="match status" value="1"/>
</dbReference>
<reference evidence="5 6" key="1">
    <citation type="submission" date="2016-07" db="EMBL/GenBank/DDBJ databases">
        <title>Pervasive Adenine N6-methylation of Active Genes in Fungi.</title>
        <authorList>
            <consortium name="DOE Joint Genome Institute"/>
            <person name="Mondo S.J."/>
            <person name="Dannebaum R.O."/>
            <person name="Kuo R.C."/>
            <person name="Labutti K."/>
            <person name="Haridas S."/>
            <person name="Kuo A."/>
            <person name="Salamov A."/>
            <person name="Ahrendt S.R."/>
            <person name="Lipzen A."/>
            <person name="Sullivan W."/>
            <person name="Andreopoulos W.B."/>
            <person name="Clum A."/>
            <person name="Lindquist E."/>
            <person name="Daum C."/>
            <person name="Ramamoorthy G.K."/>
            <person name="Gryganskyi A."/>
            <person name="Culley D."/>
            <person name="Magnuson J.K."/>
            <person name="James T.Y."/>
            <person name="O'Malley M.A."/>
            <person name="Stajich J.E."/>
            <person name="Spatafora J.W."/>
            <person name="Visel A."/>
            <person name="Grigoriev I.V."/>
        </authorList>
    </citation>
    <scope>NUCLEOTIDE SEQUENCE [LARGE SCALE GENOMIC DNA]</scope>
    <source>
        <strain evidence="5 6">68-887.2</strain>
    </source>
</reference>
<evidence type="ECO:0000313" key="5">
    <source>
        <dbReference type="EMBL" id="ORY32899.1"/>
    </source>
</evidence>
<dbReference type="GO" id="GO:0016832">
    <property type="term" value="F:aldehyde-lyase activity"/>
    <property type="evidence" value="ECO:0007669"/>
    <property type="project" value="TreeGrafter"/>
</dbReference>
<dbReference type="EMBL" id="MCFC01000008">
    <property type="protein sequence ID" value="ORY32899.1"/>
    <property type="molecule type" value="Genomic_DNA"/>
</dbReference>
<dbReference type="GO" id="GO:0005737">
    <property type="term" value="C:cytoplasm"/>
    <property type="evidence" value="ECO:0007669"/>
    <property type="project" value="TreeGrafter"/>
</dbReference>
<evidence type="ECO:0000256" key="1">
    <source>
        <dbReference type="ARBA" id="ARBA00005568"/>
    </source>
</evidence>
<keyword evidence="2" id="KW-0479">Metal-binding</keyword>
<keyword evidence="3" id="KW-0456">Lyase</keyword>
<sequence>MTIVKNSQPSFKDEADRRKYEEVLSIARPNAMLETMRAGGLALCHTMSIARGPEIIAMAKYAGYDALSINLEHERNSFGETVDACCTALMTGMTPVVIVPSLQNDWVSRMLDNGAQMIIVPRTNDAAMAKQLVKFGKHRPLGERPLAYNPAMQYRIPDFKWTQYVANETTMCVPMIETVEGLENCEEIAAVPGVDAIFVGAHDLSDDMGIAGEFFNPKVQEAIGRICKAAQKASTPEKEIYIGLGGLDPYPDLFRKLRAAYPNIRFTNAGRDVIMLSQGMELALSKFRDAK</sequence>
<feature type="domain" description="HpcH/HpaI aldolase/citrate lyase" evidence="4">
    <location>
        <begin position="53"/>
        <end position="233"/>
    </location>
</feature>
<dbReference type="PANTHER" id="PTHR30502">
    <property type="entry name" value="2-KETO-3-DEOXY-L-RHAMNONATE ALDOLASE"/>
    <property type="match status" value="1"/>
</dbReference>
<dbReference type="Proteomes" id="UP000193986">
    <property type="component" value="Unassembled WGS sequence"/>
</dbReference>
<dbReference type="STRING" id="71784.A0A1Y2BDH7"/>
<evidence type="ECO:0000256" key="2">
    <source>
        <dbReference type="ARBA" id="ARBA00022723"/>
    </source>
</evidence>